<evidence type="ECO:0000256" key="3">
    <source>
        <dbReference type="RuleBase" id="RU000389"/>
    </source>
</evidence>
<reference evidence="5 6" key="1">
    <citation type="submission" date="2020-09" db="EMBL/GenBank/DDBJ databases">
        <title>Marinomonas sp. nov., isolated from the cysticercosis algae of Qingdao, China.</title>
        <authorList>
            <person name="Sun X."/>
        </authorList>
    </citation>
    <scope>NUCLEOTIDE SEQUENCE [LARGE SCALE GENOMIC DNA]</scope>
    <source>
        <strain evidence="5 6">SM2066</strain>
    </source>
</reference>
<dbReference type="Pfam" id="PF00114">
    <property type="entry name" value="Pilin"/>
    <property type="match status" value="1"/>
</dbReference>
<dbReference type="InterPro" id="IPR045584">
    <property type="entry name" value="Pilin-like"/>
</dbReference>
<comment type="similarity">
    <text evidence="1 3">Belongs to the N-Me-Phe pilin family.</text>
</comment>
<dbReference type="SUPFAM" id="SSF54523">
    <property type="entry name" value="Pili subunits"/>
    <property type="match status" value="1"/>
</dbReference>
<evidence type="ECO:0000313" key="6">
    <source>
        <dbReference type="Proteomes" id="UP000604161"/>
    </source>
</evidence>
<evidence type="ECO:0000313" key="5">
    <source>
        <dbReference type="EMBL" id="MBD5771886.1"/>
    </source>
</evidence>
<keyword evidence="4" id="KW-0812">Transmembrane</keyword>
<dbReference type="RefSeq" id="WP_191595279.1">
    <property type="nucleotide sequence ID" value="NZ_JACYFC010000004.1"/>
</dbReference>
<evidence type="ECO:0000256" key="4">
    <source>
        <dbReference type="SAM" id="Phobius"/>
    </source>
</evidence>
<dbReference type="Gene3D" id="3.30.700.10">
    <property type="entry name" value="Glycoprotein, Type 4 Pilin"/>
    <property type="match status" value="1"/>
</dbReference>
<dbReference type="Proteomes" id="UP000604161">
    <property type="component" value="Unassembled WGS sequence"/>
</dbReference>
<accession>A0ABR8P0S4</accession>
<comment type="caution">
    <text evidence="5">The sequence shown here is derived from an EMBL/GenBank/DDBJ whole genome shotgun (WGS) entry which is preliminary data.</text>
</comment>
<sequence length="151" mass="16673">MLLSRLKTRGFTLLELMVVIAIISILASLSAPIFTRQIAKAKLIEVQNLATQHQSLVEEFILVNGDFPSTAEFDLIKRSLPESSIVKTLAVENQNEGSGNIRLTLKSDTGVSEGQYFLYSRDDDRNWNCTSDLDSKLLPSQCINLVNGAGE</sequence>
<name>A0ABR8P0S4_9GAMM</name>
<keyword evidence="4" id="KW-1133">Transmembrane helix</keyword>
<keyword evidence="2" id="KW-0488">Methylation</keyword>
<dbReference type="InterPro" id="IPR012902">
    <property type="entry name" value="N_methyl_site"/>
</dbReference>
<organism evidence="5 6">
    <name type="scientific">Marinomonas colpomeniae</name>
    <dbReference type="NCBI Taxonomy" id="2774408"/>
    <lineage>
        <taxon>Bacteria</taxon>
        <taxon>Pseudomonadati</taxon>
        <taxon>Pseudomonadota</taxon>
        <taxon>Gammaproteobacteria</taxon>
        <taxon>Oceanospirillales</taxon>
        <taxon>Oceanospirillaceae</taxon>
        <taxon>Marinomonas</taxon>
    </lineage>
</organism>
<keyword evidence="4" id="KW-0472">Membrane</keyword>
<dbReference type="PROSITE" id="PS00409">
    <property type="entry name" value="PROKAR_NTER_METHYL"/>
    <property type="match status" value="1"/>
</dbReference>
<dbReference type="NCBIfam" id="TIGR02532">
    <property type="entry name" value="IV_pilin_GFxxxE"/>
    <property type="match status" value="1"/>
</dbReference>
<dbReference type="EMBL" id="JACYFC010000004">
    <property type="protein sequence ID" value="MBD5771886.1"/>
    <property type="molecule type" value="Genomic_DNA"/>
</dbReference>
<keyword evidence="6" id="KW-1185">Reference proteome</keyword>
<keyword evidence="3" id="KW-0281">Fimbrium</keyword>
<dbReference type="InterPro" id="IPR001082">
    <property type="entry name" value="Pilin"/>
</dbReference>
<dbReference type="Pfam" id="PF07963">
    <property type="entry name" value="N_methyl"/>
    <property type="match status" value="1"/>
</dbReference>
<evidence type="ECO:0000256" key="2">
    <source>
        <dbReference type="ARBA" id="ARBA00022481"/>
    </source>
</evidence>
<protein>
    <submittedName>
        <fullName evidence="5">Pilin</fullName>
    </submittedName>
</protein>
<proteinExistence type="inferred from homology"/>
<evidence type="ECO:0000256" key="1">
    <source>
        <dbReference type="ARBA" id="ARBA00005233"/>
    </source>
</evidence>
<gene>
    <name evidence="5" type="ORF">IF202_12600</name>
</gene>
<feature type="transmembrane region" description="Helical" evidence="4">
    <location>
        <begin position="12"/>
        <end position="34"/>
    </location>
</feature>